<dbReference type="InterPro" id="IPR045175">
    <property type="entry name" value="M28_fam"/>
</dbReference>
<dbReference type="AlphaFoldDB" id="A0A7T0G043"/>
<proteinExistence type="predicted"/>
<dbReference type="Proteomes" id="UP000594688">
    <property type="component" value="Chromosome"/>
</dbReference>
<evidence type="ECO:0000313" key="2">
    <source>
        <dbReference type="EMBL" id="QPJ61999.1"/>
    </source>
</evidence>
<evidence type="ECO:0000313" key="3">
    <source>
        <dbReference type="Proteomes" id="UP000594688"/>
    </source>
</evidence>
<keyword evidence="2" id="KW-0378">Hydrolase</keyword>
<dbReference type="Pfam" id="PF04389">
    <property type="entry name" value="Peptidase_M28"/>
    <property type="match status" value="1"/>
</dbReference>
<name>A0A7T0G043_9BACT</name>
<dbReference type="Gene3D" id="3.40.630.10">
    <property type="entry name" value="Zn peptidases"/>
    <property type="match status" value="1"/>
</dbReference>
<dbReference type="EMBL" id="CP048685">
    <property type="protein sequence ID" value="QPJ61999.1"/>
    <property type="molecule type" value="Genomic_DNA"/>
</dbReference>
<dbReference type="GO" id="GO:0008235">
    <property type="term" value="F:metalloexopeptidase activity"/>
    <property type="evidence" value="ECO:0007669"/>
    <property type="project" value="InterPro"/>
</dbReference>
<dbReference type="GO" id="GO:0006508">
    <property type="term" value="P:proteolysis"/>
    <property type="evidence" value="ECO:0007669"/>
    <property type="project" value="InterPro"/>
</dbReference>
<accession>A0A7T0G043</accession>
<dbReference type="PANTHER" id="PTHR12147:SF26">
    <property type="entry name" value="PEPTIDASE M28 DOMAIN-CONTAINING PROTEIN"/>
    <property type="match status" value="1"/>
</dbReference>
<protein>
    <submittedName>
        <fullName evidence="2">M20/M25/M40 family metallo-hydrolase</fullName>
    </submittedName>
</protein>
<dbReference type="PANTHER" id="PTHR12147">
    <property type="entry name" value="METALLOPEPTIDASE M28 FAMILY MEMBER"/>
    <property type="match status" value="1"/>
</dbReference>
<dbReference type="InterPro" id="IPR007484">
    <property type="entry name" value="Peptidase_M28"/>
</dbReference>
<feature type="domain" description="Peptidase M28" evidence="1">
    <location>
        <begin position="63"/>
        <end position="279"/>
    </location>
</feature>
<evidence type="ECO:0000259" key="1">
    <source>
        <dbReference type="Pfam" id="PF04389"/>
    </source>
</evidence>
<organism evidence="2 3">
    <name type="scientific">Candidatus Nitronauta litoralis</name>
    <dbReference type="NCBI Taxonomy" id="2705533"/>
    <lineage>
        <taxon>Bacteria</taxon>
        <taxon>Pseudomonadati</taxon>
        <taxon>Nitrospinota/Tectimicrobiota group</taxon>
        <taxon>Nitrospinota</taxon>
        <taxon>Nitrospinia</taxon>
        <taxon>Nitrospinales</taxon>
        <taxon>Nitrospinaceae</taxon>
        <taxon>Candidatus Nitronauta</taxon>
    </lineage>
</organism>
<gene>
    <name evidence="2" type="ORF">G3M70_08975</name>
</gene>
<sequence>MNLSSQIKLNLKEHLDAIVGERNPFTTPEKMDAVGQYIVDRFEEWELHPKILPVLFDDLESFNVQAKLPGKNPESPVILIGAHYDSVPDSPGADDNASAVAALLEIARMLSENPPAGPVILMGFALEEYGFVGSQYWADDAVKNNNKPDGMIALEMLGYTDKRLGAQKYPPGVDSGQYPDTGDFIAVVGNTDSMELVTSLTKGMKRTRPELGIETLVVPGKGEVIRDVRRSDHVPFWEAGIPAVMVTDTADFRNPHYHKATDTLDTLDLDFLTDVTLALAGFFQDN</sequence>
<dbReference type="SUPFAM" id="SSF53187">
    <property type="entry name" value="Zn-dependent exopeptidases"/>
    <property type="match status" value="1"/>
</dbReference>
<reference evidence="2 3" key="1">
    <citation type="submission" date="2020-02" db="EMBL/GenBank/DDBJ databases">
        <title>Genomic and physiological characterization of two novel Nitrospinaceae genera.</title>
        <authorList>
            <person name="Mueller A.J."/>
            <person name="Jung M.-Y."/>
            <person name="Strachan C.R."/>
            <person name="Herbold C.W."/>
            <person name="Kirkegaard R.H."/>
            <person name="Daims H."/>
        </authorList>
    </citation>
    <scope>NUCLEOTIDE SEQUENCE [LARGE SCALE GENOMIC DNA]</scope>
    <source>
        <strain evidence="2">EB</strain>
    </source>
</reference>
<dbReference type="KEGG" id="nli:G3M70_08975"/>